<dbReference type="EMBL" id="JANJYI010000002">
    <property type="protein sequence ID" value="KAK2660754.1"/>
    <property type="molecule type" value="Genomic_DNA"/>
</dbReference>
<dbReference type="AlphaFoldDB" id="A0AAD9XJT5"/>
<feature type="non-terminal residue" evidence="1">
    <location>
        <position position="1"/>
    </location>
</feature>
<name>A0AAD9XJT5_9ROSI</name>
<accession>A0AAD9XJT5</accession>
<proteinExistence type="predicted"/>
<sequence>ANIFSSKSIAQFRFRGSFWDRKYCGNGGFGTLPKVLKPPNRLELNSIRSLRNRRLNVFEASVDVVNGGCNIINLCNNNNKTILCL</sequence>
<gene>
    <name evidence="1" type="ORF">Ddye_007287</name>
</gene>
<evidence type="ECO:0000313" key="1">
    <source>
        <dbReference type="EMBL" id="KAK2660754.1"/>
    </source>
</evidence>
<evidence type="ECO:0000313" key="2">
    <source>
        <dbReference type="Proteomes" id="UP001280121"/>
    </source>
</evidence>
<protein>
    <submittedName>
        <fullName evidence="1">Uncharacterized protein</fullName>
    </submittedName>
</protein>
<comment type="caution">
    <text evidence="1">The sequence shown here is derived from an EMBL/GenBank/DDBJ whole genome shotgun (WGS) entry which is preliminary data.</text>
</comment>
<reference evidence="1" key="1">
    <citation type="journal article" date="2023" name="Plant J.">
        <title>Genome sequences and population genomics provide insights into the demographic history, inbreeding, and mutation load of two 'living fossil' tree species of Dipteronia.</title>
        <authorList>
            <person name="Feng Y."/>
            <person name="Comes H.P."/>
            <person name="Chen J."/>
            <person name="Zhu S."/>
            <person name="Lu R."/>
            <person name="Zhang X."/>
            <person name="Li P."/>
            <person name="Qiu J."/>
            <person name="Olsen K.M."/>
            <person name="Qiu Y."/>
        </authorList>
    </citation>
    <scope>NUCLEOTIDE SEQUENCE</scope>
    <source>
        <strain evidence="1">KIB01</strain>
    </source>
</reference>
<keyword evidence="2" id="KW-1185">Reference proteome</keyword>
<organism evidence="1 2">
    <name type="scientific">Dipteronia dyeriana</name>
    <dbReference type="NCBI Taxonomy" id="168575"/>
    <lineage>
        <taxon>Eukaryota</taxon>
        <taxon>Viridiplantae</taxon>
        <taxon>Streptophyta</taxon>
        <taxon>Embryophyta</taxon>
        <taxon>Tracheophyta</taxon>
        <taxon>Spermatophyta</taxon>
        <taxon>Magnoliopsida</taxon>
        <taxon>eudicotyledons</taxon>
        <taxon>Gunneridae</taxon>
        <taxon>Pentapetalae</taxon>
        <taxon>rosids</taxon>
        <taxon>malvids</taxon>
        <taxon>Sapindales</taxon>
        <taxon>Sapindaceae</taxon>
        <taxon>Hippocastanoideae</taxon>
        <taxon>Acereae</taxon>
        <taxon>Dipteronia</taxon>
    </lineage>
</organism>
<dbReference type="Proteomes" id="UP001280121">
    <property type="component" value="Unassembled WGS sequence"/>
</dbReference>